<evidence type="ECO:0000256" key="1">
    <source>
        <dbReference type="ARBA" id="ARBA00023054"/>
    </source>
</evidence>
<dbReference type="Proteomes" id="UP000792457">
    <property type="component" value="Unassembled WGS sequence"/>
</dbReference>
<evidence type="ECO:0000313" key="4">
    <source>
        <dbReference type="Proteomes" id="UP000792457"/>
    </source>
</evidence>
<gene>
    <name evidence="3" type="ORF">J437_LFUL013281</name>
</gene>
<organism evidence="3 4">
    <name type="scientific">Ladona fulva</name>
    <name type="common">Scarce chaser dragonfly</name>
    <name type="synonym">Libellula fulva</name>
    <dbReference type="NCBI Taxonomy" id="123851"/>
    <lineage>
        <taxon>Eukaryota</taxon>
        <taxon>Metazoa</taxon>
        <taxon>Ecdysozoa</taxon>
        <taxon>Arthropoda</taxon>
        <taxon>Hexapoda</taxon>
        <taxon>Insecta</taxon>
        <taxon>Pterygota</taxon>
        <taxon>Palaeoptera</taxon>
        <taxon>Odonata</taxon>
        <taxon>Epiprocta</taxon>
        <taxon>Anisoptera</taxon>
        <taxon>Libelluloidea</taxon>
        <taxon>Libellulidae</taxon>
        <taxon>Ladona</taxon>
    </lineage>
</organism>
<evidence type="ECO:0000256" key="2">
    <source>
        <dbReference type="SAM" id="MobiDB-lite"/>
    </source>
</evidence>
<dbReference type="Pfam" id="PF06625">
    <property type="entry name" value="DUF1151"/>
    <property type="match status" value="1"/>
</dbReference>
<proteinExistence type="predicted"/>
<accession>A0A8K0KEK9</accession>
<evidence type="ECO:0000313" key="3">
    <source>
        <dbReference type="EMBL" id="KAG8232784.1"/>
    </source>
</evidence>
<comment type="caution">
    <text evidence="3">The sequence shown here is derived from an EMBL/GenBank/DDBJ whole genome shotgun (WGS) entry which is preliminary data.</text>
</comment>
<dbReference type="PANTHER" id="PTHR16768">
    <property type="entry name" value="DOWN REGULATED IN RENAL CARCINOMA 1/TU3A"/>
    <property type="match status" value="1"/>
</dbReference>
<reference evidence="3" key="2">
    <citation type="submission" date="2017-10" db="EMBL/GenBank/DDBJ databases">
        <title>Ladona fulva Genome sequencing and assembly.</title>
        <authorList>
            <person name="Murali S."/>
            <person name="Richards S."/>
            <person name="Bandaranaike D."/>
            <person name="Bellair M."/>
            <person name="Blankenburg K."/>
            <person name="Chao H."/>
            <person name="Dinh H."/>
            <person name="Doddapaneni H."/>
            <person name="Dugan-Rocha S."/>
            <person name="Elkadiri S."/>
            <person name="Gnanaolivu R."/>
            <person name="Hernandez B."/>
            <person name="Skinner E."/>
            <person name="Javaid M."/>
            <person name="Lee S."/>
            <person name="Li M."/>
            <person name="Ming W."/>
            <person name="Munidasa M."/>
            <person name="Muniz J."/>
            <person name="Nguyen L."/>
            <person name="Hughes D."/>
            <person name="Osuji N."/>
            <person name="Pu L.-L."/>
            <person name="Puazo M."/>
            <person name="Qu C."/>
            <person name="Quiroz J."/>
            <person name="Raj R."/>
            <person name="Weissenberger G."/>
            <person name="Xin Y."/>
            <person name="Zou X."/>
            <person name="Han Y."/>
            <person name="Worley K."/>
            <person name="Muzny D."/>
            <person name="Gibbs R."/>
        </authorList>
    </citation>
    <scope>NUCLEOTIDE SEQUENCE</scope>
    <source>
        <strain evidence="3">Sampled in the wild</strain>
    </source>
</reference>
<dbReference type="InterPro" id="IPR009533">
    <property type="entry name" value="FAM107"/>
</dbReference>
<feature type="compositionally biased region" description="Low complexity" evidence="2">
    <location>
        <begin position="85"/>
        <end position="101"/>
    </location>
</feature>
<feature type="region of interest" description="Disordered" evidence="2">
    <location>
        <begin position="33"/>
        <end position="107"/>
    </location>
</feature>
<keyword evidence="4" id="KW-1185">Reference proteome</keyword>
<evidence type="ECO:0008006" key="5">
    <source>
        <dbReference type="Google" id="ProtNLM"/>
    </source>
</evidence>
<name>A0A8K0KEK9_LADFU</name>
<dbReference type="AlphaFoldDB" id="A0A8K0KEK9"/>
<keyword evidence="1" id="KW-0175">Coiled coil</keyword>
<protein>
    <recommendedName>
        <fullName evidence="5">Protein FAM107B</fullName>
    </recommendedName>
</protein>
<sequence>MYPHRQFQKPVHKPTRGILEKMSVFEKVDAEAYSAEGEDSYGESSRDLLYPTMIPEPDYCENSSQQQENNRRNSAQQQVEGVHFGLNKGSNKNKGGSTGKLMDPDGLILPRKPQNPCLESKDHKNLHRELLFNQKTGRSVLNQKSELQKALDRQRESQARREEEQQRVINRTPFQKMIEERAKKLEETMEKEDEKASELTEPEFIKVHAKLRARMDSK</sequence>
<dbReference type="OrthoDB" id="5963205at2759"/>
<reference evidence="3" key="1">
    <citation type="submission" date="2013-04" db="EMBL/GenBank/DDBJ databases">
        <authorList>
            <person name="Qu J."/>
            <person name="Murali S.C."/>
            <person name="Bandaranaike D."/>
            <person name="Bellair M."/>
            <person name="Blankenburg K."/>
            <person name="Chao H."/>
            <person name="Dinh H."/>
            <person name="Doddapaneni H."/>
            <person name="Downs B."/>
            <person name="Dugan-Rocha S."/>
            <person name="Elkadiri S."/>
            <person name="Gnanaolivu R.D."/>
            <person name="Hernandez B."/>
            <person name="Javaid M."/>
            <person name="Jayaseelan J.C."/>
            <person name="Lee S."/>
            <person name="Li M."/>
            <person name="Ming W."/>
            <person name="Munidasa M."/>
            <person name="Muniz J."/>
            <person name="Nguyen L."/>
            <person name="Ongeri F."/>
            <person name="Osuji N."/>
            <person name="Pu L.-L."/>
            <person name="Puazo M."/>
            <person name="Qu C."/>
            <person name="Quiroz J."/>
            <person name="Raj R."/>
            <person name="Weissenberger G."/>
            <person name="Xin Y."/>
            <person name="Zou X."/>
            <person name="Han Y."/>
            <person name="Richards S."/>
            <person name="Worley K."/>
            <person name="Muzny D."/>
            <person name="Gibbs R."/>
        </authorList>
    </citation>
    <scope>NUCLEOTIDE SEQUENCE</scope>
    <source>
        <strain evidence="3">Sampled in the wild</strain>
    </source>
</reference>
<dbReference type="EMBL" id="KZ308651">
    <property type="protein sequence ID" value="KAG8232784.1"/>
    <property type="molecule type" value="Genomic_DNA"/>
</dbReference>
<feature type="compositionally biased region" description="Basic and acidic residues" evidence="2">
    <location>
        <begin position="150"/>
        <end position="166"/>
    </location>
</feature>
<feature type="compositionally biased region" description="Low complexity" evidence="2">
    <location>
        <begin position="61"/>
        <end position="78"/>
    </location>
</feature>
<dbReference type="PANTHER" id="PTHR16768:SF5">
    <property type="entry name" value="FI14214P"/>
    <property type="match status" value="1"/>
</dbReference>
<feature type="region of interest" description="Disordered" evidence="2">
    <location>
        <begin position="150"/>
        <end position="175"/>
    </location>
</feature>